<sequence>MITIACNMHGCFRCTVFRQGFQYSKLEWVEIKRLSEESHIERKHQTRLRLELCLKREQHELMKGNRVYTNWMGDLLEP</sequence>
<evidence type="ECO:0000313" key="1">
    <source>
        <dbReference type="EMBL" id="THD18863.1"/>
    </source>
</evidence>
<gene>
    <name evidence="1" type="ORF">D915_010415</name>
</gene>
<evidence type="ECO:0000313" key="2">
    <source>
        <dbReference type="Proteomes" id="UP000230066"/>
    </source>
</evidence>
<reference evidence="1" key="1">
    <citation type="submission" date="2019-03" db="EMBL/GenBank/DDBJ databases">
        <title>Improved annotation for the trematode Fasciola hepatica.</title>
        <authorList>
            <person name="Choi Y.-J."/>
            <person name="Martin J."/>
            <person name="Mitreva M."/>
        </authorList>
    </citation>
    <scope>NUCLEOTIDE SEQUENCE [LARGE SCALE GENOMIC DNA]</scope>
</reference>
<dbReference type="EMBL" id="JXXN02008238">
    <property type="protein sequence ID" value="THD18863.1"/>
    <property type="molecule type" value="Genomic_DNA"/>
</dbReference>
<dbReference type="Proteomes" id="UP000230066">
    <property type="component" value="Unassembled WGS sequence"/>
</dbReference>
<organism evidence="1 2">
    <name type="scientific">Fasciola hepatica</name>
    <name type="common">Liver fluke</name>
    <dbReference type="NCBI Taxonomy" id="6192"/>
    <lineage>
        <taxon>Eukaryota</taxon>
        <taxon>Metazoa</taxon>
        <taxon>Spiralia</taxon>
        <taxon>Lophotrochozoa</taxon>
        <taxon>Platyhelminthes</taxon>
        <taxon>Trematoda</taxon>
        <taxon>Digenea</taxon>
        <taxon>Plagiorchiida</taxon>
        <taxon>Echinostomata</taxon>
        <taxon>Echinostomatoidea</taxon>
        <taxon>Fasciolidae</taxon>
        <taxon>Fasciola</taxon>
    </lineage>
</organism>
<accession>A0A4E0QUY5</accession>
<comment type="caution">
    <text evidence="1">The sequence shown here is derived from an EMBL/GenBank/DDBJ whole genome shotgun (WGS) entry which is preliminary data.</text>
</comment>
<name>A0A4E0QUY5_FASHE</name>
<keyword evidence="2" id="KW-1185">Reference proteome</keyword>
<protein>
    <submittedName>
        <fullName evidence="1">Uncharacterized protein</fullName>
    </submittedName>
</protein>
<proteinExistence type="predicted"/>
<dbReference type="AlphaFoldDB" id="A0A4E0QUY5"/>